<dbReference type="PANTHER" id="PTHR30555:SF6">
    <property type="entry name" value="CATALASE-PEROXIDASE"/>
    <property type="match status" value="1"/>
</dbReference>
<dbReference type="AlphaFoldDB" id="A0A0W0TGN2"/>
<dbReference type="InterPro" id="IPR010255">
    <property type="entry name" value="Haem_peroxidase_sf"/>
</dbReference>
<evidence type="ECO:0000256" key="8">
    <source>
        <dbReference type="ARBA" id="ARBA00051651"/>
    </source>
</evidence>
<comment type="catalytic activity">
    <reaction evidence="8 10 11">
        <text>H2O2 + AH2 = A + 2 H2O</text>
        <dbReference type="Rhea" id="RHEA:30275"/>
        <dbReference type="ChEBI" id="CHEBI:13193"/>
        <dbReference type="ChEBI" id="CHEBI:15377"/>
        <dbReference type="ChEBI" id="CHEBI:16240"/>
        <dbReference type="ChEBI" id="CHEBI:17499"/>
        <dbReference type="EC" id="1.11.1.21"/>
    </reaction>
</comment>
<comment type="caution">
    <text evidence="10">Lacks conserved residue(s) required for the propagation of feature annotation.</text>
</comment>
<accession>A0A0W0TGN2</accession>
<comment type="caution">
    <text evidence="13">The sequence shown here is derived from an EMBL/GenBank/DDBJ whole genome shotgun (WGS) entry which is preliminary data.</text>
</comment>
<dbReference type="STRING" id="448.Lery_2890"/>
<dbReference type="Pfam" id="PF00141">
    <property type="entry name" value="peroxidase"/>
    <property type="match status" value="2"/>
</dbReference>
<dbReference type="CDD" id="cd00649">
    <property type="entry name" value="catalase_peroxidase_1"/>
    <property type="match status" value="1"/>
</dbReference>
<evidence type="ECO:0000313" key="14">
    <source>
        <dbReference type="Proteomes" id="UP000054773"/>
    </source>
</evidence>
<keyword evidence="4 10" id="KW-0560">Oxidoreductase</keyword>
<evidence type="ECO:0000313" key="13">
    <source>
        <dbReference type="EMBL" id="KTC94723.1"/>
    </source>
</evidence>
<dbReference type="PRINTS" id="PR00460">
    <property type="entry name" value="BPEROXIDASE"/>
</dbReference>
<comment type="PTM">
    <text evidence="10">Formation of the three residue Trp-Tyr-Met cross-link is important for the catalase, but not the peroxidase activity of the enzyme.</text>
</comment>
<evidence type="ECO:0000256" key="1">
    <source>
        <dbReference type="ARBA" id="ARBA00022559"/>
    </source>
</evidence>
<comment type="catalytic activity">
    <reaction evidence="7 10 11">
        <text>2 H2O2 = O2 + 2 H2O</text>
        <dbReference type="Rhea" id="RHEA:20309"/>
        <dbReference type="ChEBI" id="CHEBI:15377"/>
        <dbReference type="ChEBI" id="CHEBI:15379"/>
        <dbReference type="ChEBI" id="CHEBI:16240"/>
        <dbReference type="EC" id="1.11.1.21"/>
    </reaction>
</comment>
<evidence type="ECO:0000256" key="11">
    <source>
        <dbReference type="RuleBase" id="RU003451"/>
    </source>
</evidence>
<feature type="active site" description="Proton acceptor" evidence="10">
    <location>
        <position position="95"/>
    </location>
</feature>
<feature type="binding site" description="axial binding residue" evidence="10">
    <location>
        <position position="260"/>
    </location>
    <ligand>
        <name>heme b</name>
        <dbReference type="ChEBI" id="CHEBI:60344"/>
    </ligand>
    <ligandPart>
        <name>Fe</name>
        <dbReference type="ChEBI" id="CHEBI:18248"/>
    </ligandPart>
</feature>
<dbReference type="InterPro" id="IPR002016">
    <property type="entry name" value="Haem_peroxidase"/>
</dbReference>
<reference evidence="13 14" key="1">
    <citation type="submission" date="2015-11" db="EMBL/GenBank/DDBJ databases">
        <title>Genomic analysis of 38 Legionella species identifies large and diverse effector repertoires.</title>
        <authorList>
            <person name="Burstein D."/>
            <person name="Amaro F."/>
            <person name="Zusman T."/>
            <person name="Lifshitz Z."/>
            <person name="Cohen O."/>
            <person name="Gilbert J.A."/>
            <person name="Pupko T."/>
            <person name="Shuman H.A."/>
            <person name="Segal G."/>
        </authorList>
    </citation>
    <scope>NUCLEOTIDE SEQUENCE [LARGE SCALE GENOMIC DNA]</scope>
    <source>
        <strain evidence="13 14">SE-32A-C8</strain>
    </source>
</reference>
<keyword evidence="5 10" id="KW-0408">Iron</keyword>
<protein>
    <recommendedName>
        <fullName evidence="10 11">Catalase-peroxidase</fullName>
        <shortName evidence="10">CP</shortName>
        <ecNumber evidence="10 11">1.11.1.21</ecNumber>
    </recommendedName>
    <alternativeName>
        <fullName evidence="10">Peroxidase/catalase</fullName>
    </alternativeName>
</protein>
<dbReference type="PATRIC" id="fig|448.7.peg.3037"/>
<dbReference type="SUPFAM" id="SSF48113">
    <property type="entry name" value="Heme-dependent peroxidases"/>
    <property type="match status" value="2"/>
</dbReference>
<gene>
    <name evidence="10" type="primary">katG</name>
    <name evidence="13" type="ORF">Lery_2890</name>
</gene>
<keyword evidence="1 10" id="KW-0575">Peroxidase</keyword>
<dbReference type="GO" id="GO:0046872">
    <property type="term" value="F:metal ion binding"/>
    <property type="evidence" value="ECO:0007669"/>
    <property type="project" value="UniProtKB-KW"/>
</dbReference>
<organism evidence="13 14">
    <name type="scientific">Legionella erythra</name>
    <dbReference type="NCBI Taxonomy" id="448"/>
    <lineage>
        <taxon>Bacteria</taxon>
        <taxon>Pseudomonadati</taxon>
        <taxon>Pseudomonadota</taxon>
        <taxon>Gammaproteobacteria</taxon>
        <taxon>Legionellales</taxon>
        <taxon>Legionellaceae</taxon>
        <taxon>Legionella</taxon>
    </lineage>
</organism>
<proteinExistence type="inferred from homology"/>
<dbReference type="EMBL" id="LNYA01000034">
    <property type="protein sequence ID" value="KTC94723.1"/>
    <property type="molecule type" value="Genomic_DNA"/>
</dbReference>
<dbReference type="Gene3D" id="1.10.520.10">
    <property type="match status" value="2"/>
</dbReference>
<evidence type="ECO:0000256" key="6">
    <source>
        <dbReference type="ARBA" id="ARBA00023324"/>
    </source>
</evidence>
<dbReference type="HAMAP" id="MF_01961">
    <property type="entry name" value="Catal_peroxid"/>
    <property type="match status" value="1"/>
</dbReference>
<dbReference type="GO" id="GO:0004096">
    <property type="term" value="F:catalase activity"/>
    <property type="evidence" value="ECO:0007669"/>
    <property type="project" value="UniProtKB-UniRule"/>
</dbReference>
<dbReference type="FunFam" id="1.10.520.10:FF:000002">
    <property type="entry name" value="Catalase-peroxidase"/>
    <property type="match status" value="1"/>
</dbReference>
<comment type="subunit">
    <text evidence="10">Homodimer or homotetramer.</text>
</comment>
<keyword evidence="2 10" id="KW-0349">Heme</keyword>
<keyword evidence="6 10" id="KW-0376">Hydrogen peroxide</keyword>
<name>A0A0W0TGN2_LEGER</name>
<feature type="site" description="Transition state stabilizer" evidence="10">
    <location>
        <position position="91"/>
    </location>
</feature>
<dbReference type="NCBIfam" id="NF011635">
    <property type="entry name" value="PRK15061.1"/>
    <property type="match status" value="1"/>
</dbReference>
<dbReference type="EC" id="1.11.1.21" evidence="10 11"/>
<evidence type="ECO:0000256" key="4">
    <source>
        <dbReference type="ARBA" id="ARBA00023002"/>
    </source>
</evidence>
<evidence type="ECO:0000256" key="7">
    <source>
        <dbReference type="ARBA" id="ARBA00049145"/>
    </source>
</evidence>
<evidence type="ECO:0000256" key="3">
    <source>
        <dbReference type="ARBA" id="ARBA00022723"/>
    </source>
</evidence>
<dbReference type="PANTHER" id="PTHR30555">
    <property type="entry name" value="HYDROPEROXIDASE I, BIFUNCTIONAL CATALASE-PEROXIDASE"/>
    <property type="match status" value="1"/>
</dbReference>
<dbReference type="Proteomes" id="UP000054773">
    <property type="component" value="Unassembled WGS sequence"/>
</dbReference>
<dbReference type="Gene3D" id="1.10.420.10">
    <property type="entry name" value="Peroxidase, domain 2"/>
    <property type="match status" value="2"/>
</dbReference>
<dbReference type="CDD" id="cd08200">
    <property type="entry name" value="catalase_peroxidase_2"/>
    <property type="match status" value="1"/>
</dbReference>
<evidence type="ECO:0000256" key="5">
    <source>
        <dbReference type="ARBA" id="ARBA00023004"/>
    </source>
</evidence>
<evidence type="ECO:0000256" key="9">
    <source>
        <dbReference type="ARBA" id="ARBA00060838"/>
    </source>
</evidence>
<dbReference type="NCBIfam" id="TIGR00198">
    <property type="entry name" value="cat_per_HPI"/>
    <property type="match status" value="1"/>
</dbReference>
<keyword evidence="3 10" id="KW-0479">Metal-binding</keyword>
<feature type="cross-link" description="Tryptophyl-tyrosyl-methioninium (Tyr-Met) (with Trp-94)" evidence="10">
    <location>
        <begin position="219"/>
        <end position="245"/>
    </location>
</feature>
<comment type="similarity">
    <text evidence="9 10 11">Belongs to the peroxidase family. Peroxidase/catalase subfamily.</text>
</comment>
<comment type="cofactor">
    <cofactor evidence="10">
        <name>heme b</name>
        <dbReference type="ChEBI" id="CHEBI:60344"/>
    </cofactor>
    <text evidence="10">Binds 1 heme b (iron(II)-protoporphyrin IX) group per dimer.</text>
</comment>
<dbReference type="GO" id="GO:0005829">
    <property type="term" value="C:cytosol"/>
    <property type="evidence" value="ECO:0007669"/>
    <property type="project" value="TreeGrafter"/>
</dbReference>
<sequence length="714" mass="79564">MNTATASKCPALHGVLSTGRANVDWWPENLNFDILHQHNPQTNPLGETFNYRDAVKKLDFEALKKDVLALMTDNQSWWPADWGHYGGLMIRMSWHAAGSYRIADGRGGAGTGNQRFAPLNSWPDNVNLDKARRLLWPIKKKYGNSLSWADLMVFAGTVAYESMGLKTFGFGFGREDIWQPEKDIYWGSEKEWLGAERYSDDNRESLENALAAVQMGLIYVNPEGVGGHPDPLRTAQDVRITFRRMAMNDEETVALTAGGHTVGKCHGNGNPQHLGPAPEDANIEAQGLGWLGDVGRHAVTSGLEGAWTTHPTQWDNGYFYLLLTYDWELKKSPAGAWQWEPINIKEEDKPVDAEDPSIRCNPIMTDADMAMKKDPIYRQIAERFYNDPDYFAEVFARAWFKLTHRDMGPKVRYIGPYVPDEALIWQDPVPAGNTQYDVDAAKRQIMACGLSIGDMVSTAWDSARTFRGSDMRGGANGARIRLMPQKSWVGNEPQRLANVLSVLEGIAKETGASLADTIVLAGNVGIEQAAKAAGFNVTVPFAPGRGDATEAMTDAESFAVLEPLHDGYRNWLKDDSPIRPEELLLNQTQLLGLTAPEMTVLIGGMRMLGTNHSQTKHGVLTNREGVLTNDFFVNLTDMANTWRPAGHHLYEICDRNTGQVKWTATRVDLVFGSNSILRAYAEVYAQDDNKEKFVHDFVAAWTKVMHADRFDLVP</sequence>
<evidence type="ECO:0000259" key="12">
    <source>
        <dbReference type="PROSITE" id="PS50873"/>
    </source>
</evidence>
<dbReference type="InterPro" id="IPR000763">
    <property type="entry name" value="Catalase_peroxidase"/>
</dbReference>
<evidence type="ECO:0000256" key="10">
    <source>
        <dbReference type="HAMAP-Rule" id="MF_01961"/>
    </source>
</evidence>
<dbReference type="GO" id="GO:0042744">
    <property type="term" value="P:hydrogen peroxide catabolic process"/>
    <property type="evidence" value="ECO:0007669"/>
    <property type="project" value="UniProtKB-KW"/>
</dbReference>
<dbReference type="PRINTS" id="PR00458">
    <property type="entry name" value="PEROXIDASE"/>
</dbReference>
<comment type="function">
    <text evidence="10">Bifunctional enzyme with both catalase and broad-spectrum peroxidase activity.</text>
</comment>
<keyword evidence="14" id="KW-1185">Reference proteome</keyword>
<feature type="domain" description="Plant heme peroxidase family profile" evidence="12">
    <location>
        <begin position="128"/>
        <end position="415"/>
    </location>
</feature>
<dbReference type="GO" id="GO:0020037">
    <property type="term" value="F:heme binding"/>
    <property type="evidence" value="ECO:0007669"/>
    <property type="project" value="InterPro"/>
</dbReference>
<dbReference type="PROSITE" id="PS00436">
    <property type="entry name" value="PEROXIDASE_2"/>
    <property type="match status" value="1"/>
</dbReference>
<dbReference type="InterPro" id="IPR019794">
    <property type="entry name" value="Peroxidases_AS"/>
</dbReference>
<dbReference type="PROSITE" id="PS50873">
    <property type="entry name" value="PEROXIDASE_4"/>
    <property type="match status" value="1"/>
</dbReference>
<dbReference type="GO" id="GO:0070301">
    <property type="term" value="P:cellular response to hydrogen peroxide"/>
    <property type="evidence" value="ECO:0007669"/>
    <property type="project" value="TreeGrafter"/>
</dbReference>
<dbReference type="FunFam" id="1.10.420.10:FF:000004">
    <property type="entry name" value="Catalase-peroxidase"/>
    <property type="match status" value="1"/>
</dbReference>
<evidence type="ECO:0000256" key="2">
    <source>
        <dbReference type="ARBA" id="ARBA00022617"/>
    </source>
</evidence>